<dbReference type="PROSITE" id="PS51077">
    <property type="entry name" value="HTH_ICLR"/>
    <property type="match status" value="1"/>
</dbReference>
<dbReference type="PANTHER" id="PTHR30136:SF35">
    <property type="entry name" value="HTH-TYPE TRANSCRIPTIONAL REGULATOR RV1719"/>
    <property type="match status" value="1"/>
</dbReference>
<feature type="domain" description="HTH iclR-type" evidence="4">
    <location>
        <begin position="60"/>
        <end position="122"/>
    </location>
</feature>
<dbReference type="InterPro" id="IPR005471">
    <property type="entry name" value="Tscrpt_reg_IclR_N"/>
</dbReference>
<dbReference type="GO" id="GO:0045892">
    <property type="term" value="P:negative regulation of DNA-templated transcription"/>
    <property type="evidence" value="ECO:0007669"/>
    <property type="project" value="TreeGrafter"/>
</dbReference>
<dbReference type="Gene3D" id="3.30.450.40">
    <property type="match status" value="1"/>
</dbReference>
<dbReference type="InterPro" id="IPR036388">
    <property type="entry name" value="WH-like_DNA-bd_sf"/>
</dbReference>
<sequence length="300" mass="32875">MLHRNMVHYVRYTVHLPLAIRQQDSGTPVPHCRSCRLCCIAERERTGAGMSDGEQGRSGIQVIARAAAILRALRDNTEGMSLGQIADRVELPRSTVQRIVGALQAERLVIATSSGGSIRLGPEITALSEATRYNVVEECRLHLSELSRRLGETADLSVLRGAGMIFLDQVPGTHRLRTISAVGDVFPLTTSANGRAALALLPEPEARALVEAEWQRMHQQGDWPGFAAMLAEVRQHGIAEDADEHTHGISALGGAFRDRNGEIHAISVPVPTPRFLPMRHKVKTELRETLNHLRQNLSPA</sequence>
<keyword evidence="7" id="KW-1185">Reference proteome</keyword>
<dbReference type="SMART" id="SM00346">
    <property type="entry name" value="HTH_ICLR"/>
    <property type="match status" value="1"/>
</dbReference>
<dbReference type="GO" id="GO:0003700">
    <property type="term" value="F:DNA-binding transcription factor activity"/>
    <property type="evidence" value="ECO:0007669"/>
    <property type="project" value="TreeGrafter"/>
</dbReference>
<name>A0A2U2CIZ0_9RHOB</name>
<evidence type="ECO:0000256" key="2">
    <source>
        <dbReference type="ARBA" id="ARBA00023125"/>
    </source>
</evidence>
<protein>
    <submittedName>
        <fullName evidence="6">IclR family transcriptional regulator</fullName>
    </submittedName>
</protein>
<dbReference type="PROSITE" id="PS51078">
    <property type="entry name" value="ICLR_ED"/>
    <property type="match status" value="1"/>
</dbReference>
<reference evidence="6 7" key="1">
    <citation type="submission" date="2018-05" db="EMBL/GenBank/DDBJ databases">
        <title>Pararhodobacter marina sp. nov., isolated from deep-sea water of the Indian Ocean.</title>
        <authorList>
            <person name="Lai Q.Sr."/>
            <person name="Liu X."/>
            <person name="Shao Z."/>
        </authorList>
    </citation>
    <scope>NUCLEOTIDE SEQUENCE [LARGE SCALE GENOMIC DNA]</scope>
    <source>
        <strain evidence="6 7">CIC4N-9</strain>
    </source>
</reference>
<feature type="domain" description="IclR-ED" evidence="5">
    <location>
        <begin position="116"/>
        <end position="300"/>
    </location>
</feature>
<evidence type="ECO:0000256" key="1">
    <source>
        <dbReference type="ARBA" id="ARBA00023015"/>
    </source>
</evidence>
<keyword evidence="3" id="KW-0804">Transcription</keyword>
<evidence type="ECO:0000259" key="5">
    <source>
        <dbReference type="PROSITE" id="PS51078"/>
    </source>
</evidence>
<organism evidence="6 7">
    <name type="scientific">Pararhodobacter marinus</name>
    <dbReference type="NCBI Taxonomy" id="2184063"/>
    <lineage>
        <taxon>Bacteria</taxon>
        <taxon>Pseudomonadati</taxon>
        <taxon>Pseudomonadota</taxon>
        <taxon>Alphaproteobacteria</taxon>
        <taxon>Rhodobacterales</taxon>
        <taxon>Paracoccaceae</taxon>
        <taxon>Pararhodobacter</taxon>
    </lineage>
</organism>
<keyword evidence="2" id="KW-0238">DNA-binding</keyword>
<dbReference type="Proteomes" id="UP000244940">
    <property type="component" value="Unassembled WGS sequence"/>
</dbReference>
<evidence type="ECO:0000313" key="6">
    <source>
        <dbReference type="EMBL" id="PWE31832.1"/>
    </source>
</evidence>
<comment type="caution">
    <text evidence="6">The sequence shown here is derived from an EMBL/GenBank/DDBJ whole genome shotgun (WGS) entry which is preliminary data.</text>
</comment>
<evidence type="ECO:0000313" key="7">
    <source>
        <dbReference type="Proteomes" id="UP000244940"/>
    </source>
</evidence>
<proteinExistence type="predicted"/>
<dbReference type="EMBL" id="QEYD01000001">
    <property type="protein sequence ID" value="PWE31832.1"/>
    <property type="molecule type" value="Genomic_DNA"/>
</dbReference>
<dbReference type="GO" id="GO:0003677">
    <property type="term" value="F:DNA binding"/>
    <property type="evidence" value="ECO:0007669"/>
    <property type="project" value="UniProtKB-KW"/>
</dbReference>
<evidence type="ECO:0000256" key="3">
    <source>
        <dbReference type="ARBA" id="ARBA00023163"/>
    </source>
</evidence>
<dbReference type="InterPro" id="IPR036390">
    <property type="entry name" value="WH_DNA-bd_sf"/>
</dbReference>
<dbReference type="SUPFAM" id="SSF55781">
    <property type="entry name" value="GAF domain-like"/>
    <property type="match status" value="1"/>
</dbReference>
<dbReference type="Gene3D" id="1.10.10.10">
    <property type="entry name" value="Winged helix-like DNA-binding domain superfamily/Winged helix DNA-binding domain"/>
    <property type="match status" value="1"/>
</dbReference>
<dbReference type="Pfam" id="PF01614">
    <property type="entry name" value="IclR_C"/>
    <property type="match status" value="1"/>
</dbReference>
<dbReference type="Pfam" id="PF09339">
    <property type="entry name" value="HTH_IclR"/>
    <property type="match status" value="1"/>
</dbReference>
<gene>
    <name evidence="6" type="ORF">C4N9_02180</name>
</gene>
<evidence type="ECO:0000259" key="4">
    <source>
        <dbReference type="PROSITE" id="PS51077"/>
    </source>
</evidence>
<keyword evidence="1" id="KW-0805">Transcription regulation</keyword>
<dbReference type="OrthoDB" id="6057486at2"/>
<dbReference type="SUPFAM" id="SSF46785">
    <property type="entry name" value="Winged helix' DNA-binding domain"/>
    <property type="match status" value="1"/>
</dbReference>
<dbReference type="InterPro" id="IPR050707">
    <property type="entry name" value="HTH_MetabolicPath_Reg"/>
</dbReference>
<dbReference type="InterPro" id="IPR014757">
    <property type="entry name" value="Tscrpt_reg_IclR_C"/>
</dbReference>
<dbReference type="AlphaFoldDB" id="A0A2U2CIZ0"/>
<dbReference type="PANTHER" id="PTHR30136">
    <property type="entry name" value="HELIX-TURN-HELIX TRANSCRIPTIONAL REGULATOR, ICLR FAMILY"/>
    <property type="match status" value="1"/>
</dbReference>
<accession>A0A2U2CIZ0</accession>
<dbReference type="InterPro" id="IPR029016">
    <property type="entry name" value="GAF-like_dom_sf"/>
</dbReference>